<evidence type="ECO:0000313" key="5">
    <source>
        <dbReference type="EMBL" id="WDF83635.1"/>
    </source>
</evidence>
<feature type="domain" description="Tail sheath protein subtilisin-like" evidence="2">
    <location>
        <begin position="224"/>
        <end position="371"/>
    </location>
</feature>
<dbReference type="InterPro" id="IPR020287">
    <property type="entry name" value="Tail_sheath_C"/>
</dbReference>
<keyword evidence="6" id="KW-1185">Reference proteome</keyword>
<feature type="domain" description="Phage tail sheath protein-like beta-sandwich" evidence="3">
    <location>
        <begin position="114"/>
        <end position="193"/>
    </location>
</feature>
<dbReference type="Gene3D" id="3.30.1370.220">
    <property type="match status" value="1"/>
</dbReference>
<dbReference type="Pfam" id="PF17481">
    <property type="entry name" value="Phage_sheath_domII"/>
    <property type="match status" value="1"/>
</dbReference>
<dbReference type="Gene3D" id="3.40.50.11790">
    <property type="match status" value="1"/>
</dbReference>
<evidence type="ECO:0000259" key="2">
    <source>
        <dbReference type="Pfam" id="PF04984"/>
    </source>
</evidence>
<dbReference type="Gene3D" id="3.30.1490.360">
    <property type="match status" value="1"/>
</dbReference>
<accession>A0ABY7X0F4</accession>
<name>A0ABY7X0F4_9LACO</name>
<dbReference type="Pfam" id="PF17482">
    <property type="entry name" value="Phage_sheath_1C"/>
    <property type="match status" value="1"/>
</dbReference>
<dbReference type="Gene3D" id="2.60.40.4290">
    <property type="match status" value="1"/>
</dbReference>
<evidence type="ECO:0000313" key="6">
    <source>
        <dbReference type="Proteomes" id="UP001220377"/>
    </source>
</evidence>
<dbReference type="Proteomes" id="UP001220377">
    <property type="component" value="Chromosome"/>
</dbReference>
<feature type="domain" description="Tail sheath protein C-terminal" evidence="4">
    <location>
        <begin position="378"/>
        <end position="478"/>
    </location>
</feature>
<gene>
    <name evidence="5" type="ORF">PQ472_05205</name>
</gene>
<dbReference type="EMBL" id="CP117884">
    <property type="protein sequence ID" value="WDF83635.1"/>
    <property type="molecule type" value="Genomic_DNA"/>
</dbReference>
<organism evidence="5 6">
    <name type="scientific">Lacticaseibacillus pabuli</name>
    <dbReference type="NCBI Taxonomy" id="3025672"/>
    <lineage>
        <taxon>Bacteria</taxon>
        <taxon>Bacillati</taxon>
        <taxon>Bacillota</taxon>
        <taxon>Bacilli</taxon>
        <taxon>Lactobacillales</taxon>
        <taxon>Lactobacillaceae</taxon>
        <taxon>Lacticaseibacillus</taxon>
    </lineage>
</organism>
<evidence type="ECO:0000259" key="3">
    <source>
        <dbReference type="Pfam" id="PF17481"/>
    </source>
</evidence>
<dbReference type="InterPro" id="IPR035089">
    <property type="entry name" value="Phage_sheath_subtilisin"/>
</dbReference>
<sequence length="478" mass="50632">MAGGTFTQMNKVRPGAYIDIVAPQKTIPSADSARGVVLFVGGGALGWGANGIIPLNAASNFKKLLGVDPNDVPIDTDATSTGAVVQIDAKVASMLSGLREALKAARSVLFYNVNSGTKATLKEDTLPWTFAAKYEGTRGNDLKVAVTKDAIDQTKTIVTVYFGSQVVDKQSVKSASALQNDDYIDVAVTDAAKADDGKALLDAIVLGSTNSLTGGLTDAAQDVDTDALIEAMEVETFNTVTAAGQADDAQIHQLIATTVERLRDEEGQKVVGVIPDGAGVDADNEGLIVVANGVVLANGTALTVSQTCGWVAAAEASANVNESLTYREYPEAVDVTKRFNNEDTISALQAGKFLFMVRRNGAVVVEQDINSLHTFGTDKNQAETKNQVMRVLDTIAINTKDTFETSFIGKVVNDAIGRDLFKGNRMEYLATLANARAIDPITTDDLSIEQGPEVDQVVVKLAIKPNDSMEKLYMTVTI</sequence>
<evidence type="ECO:0000256" key="1">
    <source>
        <dbReference type="ARBA" id="ARBA00008005"/>
    </source>
</evidence>
<dbReference type="Gene3D" id="3.30.360.90">
    <property type="match status" value="1"/>
</dbReference>
<dbReference type="Pfam" id="PF04984">
    <property type="entry name" value="Phage_sheath_1"/>
    <property type="match status" value="1"/>
</dbReference>
<dbReference type="InterPro" id="IPR035326">
    <property type="entry name" value="Beta_sandwich_Seath"/>
</dbReference>
<evidence type="ECO:0000259" key="4">
    <source>
        <dbReference type="Pfam" id="PF17482"/>
    </source>
</evidence>
<proteinExistence type="inferred from homology"/>
<protein>
    <submittedName>
        <fullName evidence="5">Phage tail sheath family protein</fullName>
    </submittedName>
</protein>
<comment type="similarity">
    <text evidence="1">Belongs to the myoviridae tail sheath protein family.</text>
</comment>
<reference evidence="5 6" key="1">
    <citation type="submission" date="2023-02" db="EMBL/GenBank/DDBJ databases">
        <title>Genome sequence of Lacticaseibacillus sp. KACC 23028.</title>
        <authorList>
            <person name="Kim S."/>
            <person name="Heo J."/>
            <person name="Kwon S.-W."/>
        </authorList>
    </citation>
    <scope>NUCLEOTIDE SEQUENCE [LARGE SCALE GENOMIC DNA]</scope>
    <source>
        <strain evidence="5 6">KACC 23028</strain>
    </source>
</reference>
<dbReference type="RefSeq" id="WP_274261920.1">
    <property type="nucleotide sequence ID" value="NZ_CP117884.1"/>
</dbReference>